<evidence type="ECO:0000313" key="1">
    <source>
        <dbReference type="EMBL" id="KAJ1219047.1"/>
    </source>
</evidence>
<comment type="caution">
    <text evidence="1">The sequence shown here is derived from an EMBL/GenBank/DDBJ whole genome shotgun (WGS) entry which is preliminary data.</text>
</comment>
<evidence type="ECO:0000313" key="2">
    <source>
        <dbReference type="Proteomes" id="UP001066276"/>
    </source>
</evidence>
<proteinExistence type="predicted"/>
<sequence>MSGAEVAFSQVSVRKATSGAVESRRAQISMACLRAERVLRRMQQRWLGSLACGVEGWMLVNLQFRQKTGAESLDEEEQKRVDKDEELILDDVDLRLPVKGANDLLDEVVGPRVGLMISSRNLSPEELTHRREERNLQPELVKMKLENEQALEENKLSLDERKINPEFKFRVLDIRALQMCSSSSNGDSIPAVSVTEARVRKLKG</sequence>
<dbReference type="AlphaFoldDB" id="A0AAV7X259"/>
<accession>A0AAV7X259</accession>
<protein>
    <submittedName>
        <fullName evidence="1">Uncharacterized protein</fullName>
    </submittedName>
</protein>
<keyword evidence="2" id="KW-1185">Reference proteome</keyword>
<dbReference type="Proteomes" id="UP001066276">
    <property type="component" value="Chromosome 1_1"/>
</dbReference>
<organism evidence="1 2">
    <name type="scientific">Pleurodeles waltl</name>
    <name type="common">Iberian ribbed newt</name>
    <dbReference type="NCBI Taxonomy" id="8319"/>
    <lineage>
        <taxon>Eukaryota</taxon>
        <taxon>Metazoa</taxon>
        <taxon>Chordata</taxon>
        <taxon>Craniata</taxon>
        <taxon>Vertebrata</taxon>
        <taxon>Euteleostomi</taxon>
        <taxon>Amphibia</taxon>
        <taxon>Batrachia</taxon>
        <taxon>Caudata</taxon>
        <taxon>Salamandroidea</taxon>
        <taxon>Salamandridae</taxon>
        <taxon>Pleurodelinae</taxon>
        <taxon>Pleurodeles</taxon>
    </lineage>
</organism>
<reference evidence="1" key="1">
    <citation type="journal article" date="2022" name="bioRxiv">
        <title>Sequencing and chromosome-scale assembly of the giantPleurodeles waltlgenome.</title>
        <authorList>
            <person name="Brown T."/>
            <person name="Elewa A."/>
            <person name="Iarovenko S."/>
            <person name="Subramanian E."/>
            <person name="Araus A.J."/>
            <person name="Petzold A."/>
            <person name="Susuki M."/>
            <person name="Suzuki K.-i.T."/>
            <person name="Hayashi T."/>
            <person name="Toyoda A."/>
            <person name="Oliveira C."/>
            <person name="Osipova E."/>
            <person name="Leigh N.D."/>
            <person name="Simon A."/>
            <person name="Yun M.H."/>
        </authorList>
    </citation>
    <scope>NUCLEOTIDE SEQUENCE</scope>
    <source>
        <strain evidence="1">20211129_DDA</strain>
        <tissue evidence="1">Liver</tissue>
    </source>
</reference>
<name>A0AAV7X259_PLEWA</name>
<dbReference type="EMBL" id="JANPWB010000001">
    <property type="protein sequence ID" value="KAJ1219047.1"/>
    <property type="molecule type" value="Genomic_DNA"/>
</dbReference>
<gene>
    <name evidence="1" type="ORF">NDU88_006618</name>
</gene>